<protein>
    <recommendedName>
        <fullName evidence="7">Ankyrin repeat protein</fullName>
    </recommendedName>
</protein>
<dbReference type="InterPro" id="IPR002110">
    <property type="entry name" value="Ankyrin_rpt"/>
</dbReference>
<dbReference type="PRINTS" id="PR01415">
    <property type="entry name" value="ANKYRIN"/>
</dbReference>
<feature type="compositionally biased region" description="Basic and acidic residues" evidence="4">
    <location>
        <begin position="597"/>
        <end position="618"/>
    </location>
</feature>
<evidence type="ECO:0000313" key="6">
    <source>
        <dbReference type="Proteomes" id="UP001174997"/>
    </source>
</evidence>
<evidence type="ECO:0000256" key="2">
    <source>
        <dbReference type="ARBA" id="ARBA00023043"/>
    </source>
</evidence>
<evidence type="ECO:0000256" key="3">
    <source>
        <dbReference type="PROSITE-ProRule" id="PRU00023"/>
    </source>
</evidence>
<name>A0AA39ZLH7_9PEZI</name>
<keyword evidence="1" id="KW-0677">Repeat</keyword>
<dbReference type="Proteomes" id="UP001174997">
    <property type="component" value="Unassembled WGS sequence"/>
</dbReference>
<gene>
    <name evidence="5" type="ORF">QBC41DRAFT_136273</name>
</gene>
<evidence type="ECO:0000256" key="1">
    <source>
        <dbReference type="ARBA" id="ARBA00022737"/>
    </source>
</evidence>
<dbReference type="SUPFAM" id="SSF48403">
    <property type="entry name" value="Ankyrin repeat"/>
    <property type="match status" value="2"/>
</dbReference>
<dbReference type="PROSITE" id="PS50088">
    <property type="entry name" value="ANK_REPEAT"/>
    <property type="match status" value="3"/>
</dbReference>
<feature type="region of interest" description="Disordered" evidence="4">
    <location>
        <begin position="595"/>
        <end position="671"/>
    </location>
</feature>
<dbReference type="Pfam" id="PF13606">
    <property type="entry name" value="Ank_3"/>
    <property type="match status" value="1"/>
</dbReference>
<feature type="repeat" description="ANK" evidence="3">
    <location>
        <begin position="1469"/>
        <end position="1501"/>
    </location>
</feature>
<accession>A0AA39ZLH7</accession>
<dbReference type="PANTHER" id="PTHR24198:SF165">
    <property type="entry name" value="ANKYRIN REPEAT-CONTAINING PROTEIN-RELATED"/>
    <property type="match status" value="1"/>
</dbReference>
<evidence type="ECO:0000313" key="5">
    <source>
        <dbReference type="EMBL" id="KAK0673305.1"/>
    </source>
</evidence>
<sequence length="1848" mass="207657">MAANTVPALPVPLPDLPKHLAQNPDTLVTQLFEPYRKYEAHLREAFAQDPSNELLKDPHVNVLPLFTEDTSSLNIRARNLAAESKEERSRYIMPLPKEVRRPNGSPATVRDLKEFRRNFNVFSESSLVELDWSNVVAAGSSVVNCLLPVPNKYNRNKRTLREFYHEKFSPASDVDLFLYGLTEEQAIEKIKDIEARVRDSLLTETTTVRTKNAITICSQYPTRHIQIVLRIYNSVSEILTGFDIDCSGAAYDGSQVYCTPRALQSYLTQINHIDLTRRSPSYENRLSKYSHRGFEVYWPDLDRSRIDPTIFERSFQRTLGLARLLVLERLPTQGSREGYTDQRRKERGRPAIDRYNRNIHKLWGNIKDEHEDEVADWALEDEISNYHTFTIPYGTKYHAKKIEKLCYTRDLLLNAEWNQKKDREVYLHRHPAFFGRVEDVVNDCCGFCPVPTTDQEKEVAAEEEKYFVSGKISFLRDDPGRQAIGSFNPLTDDDWTEMAYVGNTARLCQAIVDGDAEHVADWLAQEGVDPNTRDYTGRTPLHLAVMTSTPEIVRLLVDAGARLVARLADGRTALHLAASRGNVEIVQILMNRSVANEAEHEEKEEKRKKENAANKTEGDEMDVDEAKEEDGSEEEEEEEEEDEDEDSDGEMIDDEDSDDEGRTTTSGFVKVGKDGAAADELALEEAEEEPDFYDVNVIAWDTPCSALHFAIIEGHCEVVKTLCQEYGADVLLPVKFLNSNKTPYGALLTLVLALVLPVPKAKEMAKTLLSLGATSAQADLNGVTAFHRYVEENAESLLATLWEHDAVGTKTAINHISMRDRYSTAETALGVAIKKGNLALILQLLDHGAVPQIDFESWLKSARQSAAIENQLSDLEGNKKMWNEMTEQPLILAINSTNPASALELLKAGADPNVITMESHKQMGRSWITTFDGESALDLVNTYLTRLKEFLDKKKEAPKAPEIDPDLDRWLAQYEESSYQYALASSEIAKLRSIHKDQMEKYEKELASTEEPEGTAEKRKAILQAFITLSKVKEALIEKGAKTFGELFPAYKAPNPFSGKHTTYDPTKIVQPIVDPTRHLFHLSGVSDVTDKRLPAYISLFESAWSGDLDKIKKLCLTSWDAEQTEAPLKIALYDNRGNSPFSVAYFRGHHDVAKAILEIAHAQYTPREKPEAEYRMHANDSYEDDCSMDDSDNESVCSGGSGPDIYRHIVGGEFTIENIGEVSMKVKSHTKPSEVLLRSYPIPGGKGRQFGLLSRAVFNNDMQALKFVLGLAERFAAEGVAEDKPTFYPFPDSVFKLAIEKGHTELLAEIIKRTGAGLPLENLVKNTGVEIAEKPTYYQGLTVYGKKRKDWATQGRNSAPGARGLESSPLLIAAQAAQIASVEWFLSDAPLRHYLSFCKSKAAKDDVRIKHLGQSKGGFEGAISKWLTDNSDLAIHAAVYALPTQKSIDLVEYLLKVRPESIDAKDRNGATPLMGACRLGRFEIAKLLVDAGADQKTKDVTFDSLLHALLRGMPTREQLKPFLDLFDRDLLVRMLKERNDLKTYGHTPLYIWLYHFTHSSTMYAYKSLADAAAVFHLVADLSPDVTRQALRMLDGAGNTPLHTLLMGDTDHSLVGFLLSFDPSLLLVENAVGRTPAELIHEKFVSSKVKVENQQQHSYYFYNHHNSNNNTAEALAVRNIHNADPRLFINQDVCPRSKVDEVNLAKTFFLCKDVLAQMESPKRSLVSLHAANMVSQRLGREYERGRYKFDLGDVLVKGVEDVAVTGSDDEQQEEQKREEAERKWLSENVVSQGYLDAGNGWWEKDEDATNKWKAWETAKCAGCHRIHGWGEAVQRRESVVPVLTTTIG</sequence>
<dbReference type="Gene3D" id="1.25.40.20">
    <property type="entry name" value="Ankyrin repeat-containing domain"/>
    <property type="match status" value="3"/>
</dbReference>
<reference evidence="5" key="1">
    <citation type="submission" date="2023-06" db="EMBL/GenBank/DDBJ databases">
        <title>Genome-scale phylogeny and comparative genomics of the fungal order Sordariales.</title>
        <authorList>
            <consortium name="Lawrence Berkeley National Laboratory"/>
            <person name="Hensen N."/>
            <person name="Bonometti L."/>
            <person name="Westerberg I."/>
            <person name="Brannstrom I.O."/>
            <person name="Guillou S."/>
            <person name="Cros-Aarteil S."/>
            <person name="Calhoun S."/>
            <person name="Haridas S."/>
            <person name="Kuo A."/>
            <person name="Mondo S."/>
            <person name="Pangilinan J."/>
            <person name="Riley R."/>
            <person name="Labutti K."/>
            <person name="Andreopoulos B."/>
            <person name="Lipzen A."/>
            <person name="Chen C."/>
            <person name="Yanf M."/>
            <person name="Daum C."/>
            <person name="Ng V."/>
            <person name="Clum A."/>
            <person name="Steindorff A."/>
            <person name="Ohm R."/>
            <person name="Martin F."/>
            <person name="Silar P."/>
            <person name="Natvig D."/>
            <person name="Lalanne C."/>
            <person name="Gautier V."/>
            <person name="Ament-Velasquez S.L."/>
            <person name="Kruys A."/>
            <person name="Hutchinson M.I."/>
            <person name="Powell A.J."/>
            <person name="Barry K."/>
            <person name="Miller A.N."/>
            <person name="Grigoriev I.V."/>
            <person name="Debuchy R."/>
            <person name="Gladieux P."/>
            <person name="Thoren M.H."/>
            <person name="Johannesson H."/>
        </authorList>
    </citation>
    <scope>NUCLEOTIDE SEQUENCE</scope>
    <source>
        <strain evidence="5">CBS 307.81</strain>
    </source>
</reference>
<dbReference type="Pfam" id="PF12796">
    <property type="entry name" value="Ank_2"/>
    <property type="match status" value="2"/>
</dbReference>
<dbReference type="SMART" id="SM00248">
    <property type="entry name" value="ANK"/>
    <property type="match status" value="11"/>
</dbReference>
<organism evidence="5 6">
    <name type="scientific">Cercophora samala</name>
    <dbReference type="NCBI Taxonomy" id="330535"/>
    <lineage>
        <taxon>Eukaryota</taxon>
        <taxon>Fungi</taxon>
        <taxon>Dikarya</taxon>
        <taxon>Ascomycota</taxon>
        <taxon>Pezizomycotina</taxon>
        <taxon>Sordariomycetes</taxon>
        <taxon>Sordariomycetidae</taxon>
        <taxon>Sordariales</taxon>
        <taxon>Lasiosphaeriaceae</taxon>
        <taxon>Cercophora</taxon>
    </lineage>
</organism>
<dbReference type="Pfam" id="PF26128">
    <property type="entry name" value="Gad2"/>
    <property type="match status" value="1"/>
</dbReference>
<feature type="repeat" description="ANK" evidence="3">
    <location>
        <begin position="536"/>
        <end position="568"/>
    </location>
</feature>
<comment type="caution">
    <text evidence="5">The sequence shown here is derived from an EMBL/GenBank/DDBJ whole genome shotgun (WGS) entry which is preliminary data.</text>
</comment>
<dbReference type="PANTHER" id="PTHR24198">
    <property type="entry name" value="ANKYRIN REPEAT AND PROTEIN KINASE DOMAIN-CONTAINING PROTEIN"/>
    <property type="match status" value="1"/>
</dbReference>
<evidence type="ECO:0008006" key="7">
    <source>
        <dbReference type="Google" id="ProtNLM"/>
    </source>
</evidence>
<proteinExistence type="predicted"/>
<keyword evidence="2 3" id="KW-0040">ANK repeat</keyword>
<feature type="compositionally biased region" description="Acidic residues" evidence="4">
    <location>
        <begin position="619"/>
        <end position="659"/>
    </location>
</feature>
<feature type="repeat" description="ANK" evidence="3">
    <location>
        <begin position="569"/>
        <end position="601"/>
    </location>
</feature>
<keyword evidence="6" id="KW-1185">Reference proteome</keyword>
<evidence type="ECO:0000256" key="4">
    <source>
        <dbReference type="SAM" id="MobiDB-lite"/>
    </source>
</evidence>
<dbReference type="InterPro" id="IPR036770">
    <property type="entry name" value="Ankyrin_rpt-contain_sf"/>
</dbReference>
<dbReference type="EMBL" id="JAULSY010000007">
    <property type="protein sequence ID" value="KAK0673305.1"/>
    <property type="molecule type" value="Genomic_DNA"/>
</dbReference>
<dbReference type="PROSITE" id="PS50297">
    <property type="entry name" value="ANK_REP_REGION"/>
    <property type="match status" value="3"/>
</dbReference>